<dbReference type="RefSeq" id="WP_165782407.1">
    <property type="nucleotide sequence ID" value="NZ_NPZB01000001.1"/>
</dbReference>
<keyword evidence="1" id="KW-0812">Transmembrane</keyword>
<feature type="transmembrane region" description="Helical" evidence="1">
    <location>
        <begin position="20"/>
        <end position="39"/>
    </location>
</feature>
<comment type="caution">
    <text evidence="3">The sequence shown here is derived from an EMBL/GenBank/DDBJ whole genome shotgun (WGS) entry which is preliminary data.</text>
</comment>
<organism evidence="3 4">
    <name type="scientific">Solilutibacter silvestris</name>
    <dbReference type="NCBI Taxonomy" id="1645665"/>
    <lineage>
        <taxon>Bacteria</taxon>
        <taxon>Pseudomonadati</taxon>
        <taxon>Pseudomonadota</taxon>
        <taxon>Gammaproteobacteria</taxon>
        <taxon>Lysobacterales</taxon>
        <taxon>Lysobacteraceae</taxon>
        <taxon>Solilutibacter</taxon>
    </lineage>
</organism>
<keyword evidence="4" id="KW-1185">Reference proteome</keyword>
<dbReference type="InterPro" id="IPR027783">
    <property type="entry name" value="Bacterial_PH-related"/>
</dbReference>
<name>A0A2K1Q3U3_9GAMM</name>
<dbReference type="Proteomes" id="UP000236220">
    <property type="component" value="Unassembled WGS sequence"/>
</dbReference>
<protein>
    <recommendedName>
        <fullName evidence="2">Bacterial Pleckstrin homology domain-containing protein</fullName>
    </recommendedName>
</protein>
<gene>
    <name evidence="3" type="ORF">Lysil_1345</name>
</gene>
<feature type="transmembrane region" description="Helical" evidence="1">
    <location>
        <begin position="45"/>
        <end position="66"/>
    </location>
</feature>
<keyword evidence="1" id="KW-1133">Transmembrane helix</keyword>
<keyword evidence="1" id="KW-0472">Membrane</keyword>
<evidence type="ECO:0000313" key="4">
    <source>
        <dbReference type="Proteomes" id="UP000236220"/>
    </source>
</evidence>
<reference evidence="3 4" key="1">
    <citation type="submission" date="2017-08" db="EMBL/GenBank/DDBJ databases">
        <title>Lysobacter sylvestris genome.</title>
        <authorList>
            <person name="Zhang D.-C."/>
            <person name="Albuquerque L."/>
            <person name="Franca L."/>
            <person name="Froufe H.J.C."/>
            <person name="Barroso C."/>
            <person name="Egas C."/>
            <person name="Da Costa M."/>
            <person name="Margesin R."/>
        </authorList>
    </citation>
    <scope>NUCLEOTIDE SEQUENCE [LARGE SCALE GENOMIC DNA]</scope>
    <source>
        <strain evidence="3 4">AM20-91</strain>
    </source>
</reference>
<feature type="domain" description="Bacterial Pleckstrin homology" evidence="2">
    <location>
        <begin position="70"/>
        <end position="174"/>
    </location>
</feature>
<accession>A0A2K1Q3U3</accession>
<dbReference type="EMBL" id="NPZB01000001">
    <property type="protein sequence ID" value="PNS09716.1"/>
    <property type="molecule type" value="Genomic_DNA"/>
</dbReference>
<dbReference type="Pfam" id="PF10882">
    <property type="entry name" value="bPH_5"/>
    <property type="match status" value="1"/>
</dbReference>
<dbReference type="AlphaFoldDB" id="A0A2K1Q3U3"/>
<evidence type="ECO:0000256" key="1">
    <source>
        <dbReference type="SAM" id="Phobius"/>
    </source>
</evidence>
<proteinExistence type="predicted"/>
<sequence length="182" mass="20368">MTTASSNQDFPLAPLQRASWLTLVAIGVFIIALGLLLPHKHDLPASPWLVTPFFVALIITVFLLALHRRRITIEGRELVVRATMYTRRVDIDALDLANARIVDLAEHTEFAPMIKLGGYGLPGFKAGRFLLRNRKHAFCLLTDRQRVLVLPESSDRILLLSPERPQQLLDALNALAAPTPHR</sequence>
<evidence type="ECO:0000313" key="3">
    <source>
        <dbReference type="EMBL" id="PNS09716.1"/>
    </source>
</evidence>
<evidence type="ECO:0000259" key="2">
    <source>
        <dbReference type="Pfam" id="PF10882"/>
    </source>
</evidence>